<proteinExistence type="predicted"/>
<evidence type="ECO:0000313" key="2">
    <source>
        <dbReference type="Proteomes" id="UP000254412"/>
    </source>
</evidence>
<name>A0A380GKF8_9STAP</name>
<organism evidence="1 2">
    <name type="scientific">Staphylococcus nepalensis</name>
    <dbReference type="NCBI Taxonomy" id="214473"/>
    <lineage>
        <taxon>Bacteria</taxon>
        <taxon>Bacillati</taxon>
        <taxon>Bacillota</taxon>
        <taxon>Bacilli</taxon>
        <taxon>Bacillales</taxon>
        <taxon>Staphylococcaceae</taxon>
        <taxon>Staphylococcus</taxon>
    </lineage>
</organism>
<reference evidence="1 2" key="1">
    <citation type="submission" date="2018-06" db="EMBL/GenBank/DDBJ databases">
        <authorList>
            <consortium name="Pathogen Informatics"/>
            <person name="Doyle S."/>
        </authorList>
    </citation>
    <scope>NUCLEOTIDE SEQUENCE [LARGE SCALE GENOMIC DNA]</scope>
    <source>
        <strain evidence="1 2">NCTC13834</strain>
    </source>
</reference>
<dbReference type="Proteomes" id="UP000254412">
    <property type="component" value="Unassembled WGS sequence"/>
</dbReference>
<protein>
    <submittedName>
        <fullName evidence="1">Uncharacterized protein</fullName>
    </submittedName>
</protein>
<accession>A0A380GKF8</accession>
<dbReference type="AlphaFoldDB" id="A0A380GKF8"/>
<sequence length="51" mass="6103">MVEGFRRAHDLYTFILLQLISVVDSFFINFKIESSLQQVLTLYIKITQIYF</sequence>
<dbReference type="EMBL" id="UHDS01000001">
    <property type="protein sequence ID" value="SUM54921.1"/>
    <property type="molecule type" value="Genomic_DNA"/>
</dbReference>
<gene>
    <name evidence="1" type="ORF">NCTC13834_01272</name>
</gene>
<evidence type="ECO:0000313" key="1">
    <source>
        <dbReference type="EMBL" id="SUM54921.1"/>
    </source>
</evidence>